<sequence length="517" mass="57032">MAPKEHQHLLRVLDERNISLDPDDIAKAFANDETRPAITSWVQEYLSPATLLTKEELHFHDSHAGTSNGLASQSTIGRPLSDSDFETAIASLETSTAAIEQQCRLMESQKQALTELKARNTTQTNNTAARDRQKKLARDKAQLEFQVDELADVLESSLKASAQQADAALGGMPNSINRVLEKDDRLLDGLQKLLPKLADKEADQDVDMEVDRLCQLLAMLSAQEIRLRLDCAYEACAGKASSTATANGHTTGTQRQQQSLKDELAELSSEVDGLATMAVDGQYRVPIMRELQSTTSDADTDRSLWSEYVATTLQYLTSRLTALEQHYQHLHAHRGALSQLTNALGEACAASSPTPQTTQQAPPRSPATPSSVKGLKPLRLVQANFSEPQNPVSQLLRSFDIRLADTSDTSKLIAVLEQASADRRTRLAQLRESTERSMSDQLGETVVRADENVRDLLTALYAHSPYGTVRLADGEVENDISQLETRTQDLGEEMRTLDVDSIARKIREQQKQIFGQT</sequence>
<accession>A0AAN7VXF5</accession>
<feature type="region of interest" description="Disordered" evidence="2">
    <location>
        <begin position="242"/>
        <end position="261"/>
    </location>
</feature>
<evidence type="ECO:0000313" key="4">
    <source>
        <dbReference type="Proteomes" id="UP001310594"/>
    </source>
</evidence>
<dbReference type="EMBL" id="JAVRQU010000027">
    <property type="protein sequence ID" value="KAK5689998.1"/>
    <property type="molecule type" value="Genomic_DNA"/>
</dbReference>
<evidence type="ECO:0000313" key="3">
    <source>
        <dbReference type="EMBL" id="KAK5689998.1"/>
    </source>
</evidence>
<comment type="caution">
    <text evidence="3">The sequence shown here is derived from an EMBL/GenBank/DDBJ whole genome shotgun (WGS) entry which is preliminary data.</text>
</comment>
<dbReference type="AlphaFoldDB" id="A0AAN7VXF5"/>
<evidence type="ECO:0008006" key="5">
    <source>
        <dbReference type="Google" id="ProtNLM"/>
    </source>
</evidence>
<proteinExistence type="predicted"/>
<gene>
    <name evidence="3" type="ORF">LTR97_012481</name>
</gene>
<keyword evidence="1" id="KW-0175">Coiled coil</keyword>
<protein>
    <recommendedName>
        <fullName evidence="5">HAUS augmin-like complex subunit 3 N-terminal domain-containing protein</fullName>
    </recommendedName>
</protein>
<dbReference type="Proteomes" id="UP001310594">
    <property type="component" value="Unassembled WGS sequence"/>
</dbReference>
<feature type="compositionally biased region" description="Polar residues" evidence="2">
    <location>
        <begin position="242"/>
        <end position="259"/>
    </location>
</feature>
<evidence type="ECO:0000256" key="1">
    <source>
        <dbReference type="SAM" id="Coils"/>
    </source>
</evidence>
<name>A0AAN7VXF5_9PEZI</name>
<feature type="region of interest" description="Disordered" evidence="2">
    <location>
        <begin position="348"/>
        <end position="372"/>
    </location>
</feature>
<feature type="compositionally biased region" description="Low complexity" evidence="2">
    <location>
        <begin position="349"/>
        <end position="371"/>
    </location>
</feature>
<evidence type="ECO:0000256" key="2">
    <source>
        <dbReference type="SAM" id="MobiDB-lite"/>
    </source>
</evidence>
<reference evidence="3" key="1">
    <citation type="submission" date="2023-08" db="EMBL/GenBank/DDBJ databases">
        <title>Black Yeasts Isolated from many extreme environments.</title>
        <authorList>
            <person name="Coleine C."/>
            <person name="Stajich J.E."/>
            <person name="Selbmann L."/>
        </authorList>
    </citation>
    <scope>NUCLEOTIDE SEQUENCE</scope>
    <source>
        <strain evidence="3">CCFEE 5810</strain>
    </source>
</reference>
<organism evidence="3 4">
    <name type="scientific">Elasticomyces elasticus</name>
    <dbReference type="NCBI Taxonomy" id="574655"/>
    <lineage>
        <taxon>Eukaryota</taxon>
        <taxon>Fungi</taxon>
        <taxon>Dikarya</taxon>
        <taxon>Ascomycota</taxon>
        <taxon>Pezizomycotina</taxon>
        <taxon>Dothideomycetes</taxon>
        <taxon>Dothideomycetidae</taxon>
        <taxon>Mycosphaerellales</taxon>
        <taxon>Teratosphaeriaceae</taxon>
        <taxon>Elasticomyces</taxon>
    </lineage>
</organism>
<feature type="coiled-coil region" evidence="1">
    <location>
        <begin position="99"/>
        <end position="126"/>
    </location>
</feature>